<dbReference type="SUPFAM" id="SSF56112">
    <property type="entry name" value="Protein kinase-like (PK-like)"/>
    <property type="match status" value="1"/>
</dbReference>
<keyword evidence="3 6" id="KW-0418">Kinase</keyword>
<dbReference type="InterPro" id="IPR011009">
    <property type="entry name" value="Kinase-like_dom_sf"/>
</dbReference>
<organism evidence="6 7">
    <name type="scientific">Rhizophagus clarus</name>
    <dbReference type="NCBI Taxonomy" id="94130"/>
    <lineage>
        <taxon>Eukaryota</taxon>
        <taxon>Fungi</taxon>
        <taxon>Fungi incertae sedis</taxon>
        <taxon>Mucoromycota</taxon>
        <taxon>Glomeromycotina</taxon>
        <taxon>Glomeromycetes</taxon>
        <taxon>Glomerales</taxon>
        <taxon>Glomeraceae</taxon>
        <taxon>Rhizophagus</taxon>
    </lineage>
</organism>
<keyword evidence="1" id="KW-0808">Transferase</keyword>
<dbReference type="EMBL" id="BLAL01000313">
    <property type="protein sequence ID" value="GET02641.1"/>
    <property type="molecule type" value="Genomic_DNA"/>
</dbReference>
<proteinExistence type="predicted"/>
<evidence type="ECO:0000256" key="2">
    <source>
        <dbReference type="ARBA" id="ARBA00022741"/>
    </source>
</evidence>
<dbReference type="Pfam" id="PF07714">
    <property type="entry name" value="PK_Tyr_Ser-Thr"/>
    <property type="match status" value="2"/>
</dbReference>
<comment type="caution">
    <text evidence="6">The sequence shown here is derived from an EMBL/GenBank/DDBJ whole genome shotgun (WGS) entry which is preliminary data.</text>
</comment>
<evidence type="ECO:0000313" key="6">
    <source>
        <dbReference type="EMBL" id="GET02641.1"/>
    </source>
</evidence>
<dbReference type="GO" id="GO:0005524">
    <property type="term" value="F:ATP binding"/>
    <property type="evidence" value="ECO:0007669"/>
    <property type="project" value="UniProtKB-KW"/>
</dbReference>
<protein>
    <submittedName>
        <fullName evidence="6">Kinase-like domain-containing protein</fullName>
    </submittedName>
</protein>
<evidence type="ECO:0000259" key="5">
    <source>
        <dbReference type="PROSITE" id="PS50011"/>
    </source>
</evidence>
<dbReference type="InterPro" id="IPR000719">
    <property type="entry name" value="Prot_kinase_dom"/>
</dbReference>
<reference evidence="6" key="1">
    <citation type="submission" date="2019-10" db="EMBL/GenBank/DDBJ databases">
        <title>Conservation and host-specific expression of non-tandemly repeated heterogenous ribosome RNA gene in arbuscular mycorrhizal fungi.</title>
        <authorList>
            <person name="Maeda T."/>
            <person name="Kobayashi Y."/>
            <person name="Nakagawa T."/>
            <person name="Ezawa T."/>
            <person name="Yamaguchi K."/>
            <person name="Bino T."/>
            <person name="Nishimoto Y."/>
            <person name="Shigenobu S."/>
            <person name="Kawaguchi M."/>
        </authorList>
    </citation>
    <scope>NUCLEOTIDE SEQUENCE</scope>
    <source>
        <strain evidence="6">HR1</strain>
    </source>
</reference>
<keyword evidence="4" id="KW-0067">ATP-binding</keyword>
<evidence type="ECO:0000256" key="1">
    <source>
        <dbReference type="ARBA" id="ARBA00022679"/>
    </source>
</evidence>
<dbReference type="InterPro" id="IPR051681">
    <property type="entry name" value="Ser/Thr_Kinases-Pseudokinases"/>
</dbReference>
<accession>A0A8H3MDD4</accession>
<dbReference type="Proteomes" id="UP000615446">
    <property type="component" value="Unassembled WGS sequence"/>
</dbReference>
<feature type="domain" description="Protein kinase" evidence="5">
    <location>
        <begin position="1"/>
        <end position="348"/>
    </location>
</feature>
<dbReference type="OrthoDB" id="2432957at2759"/>
<evidence type="ECO:0000313" key="7">
    <source>
        <dbReference type="Proteomes" id="UP000615446"/>
    </source>
</evidence>
<dbReference type="PANTHER" id="PTHR44329:SF288">
    <property type="entry name" value="MITOGEN-ACTIVATED PROTEIN KINASE KINASE KINASE 20"/>
    <property type="match status" value="1"/>
</dbReference>
<dbReference type="GO" id="GO:0004674">
    <property type="term" value="F:protein serine/threonine kinase activity"/>
    <property type="evidence" value="ECO:0007669"/>
    <property type="project" value="TreeGrafter"/>
</dbReference>
<dbReference type="Gene3D" id="1.10.510.10">
    <property type="entry name" value="Transferase(Phosphotransferase) domain 1"/>
    <property type="match status" value="2"/>
</dbReference>
<name>A0A8H3MDD4_9GLOM</name>
<keyword evidence="2" id="KW-0547">Nucleotide-binding</keyword>
<dbReference type="InterPro" id="IPR001245">
    <property type="entry name" value="Ser-Thr/Tyr_kinase_cat_dom"/>
</dbReference>
<gene>
    <name evidence="6" type="ORF">RCL2_002901700</name>
</gene>
<evidence type="ECO:0000256" key="3">
    <source>
        <dbReference type="ARBA" id="ARBA00022777"/>
    </source>
</evidence>
<dbReference type="PROSITE" id="PS50011">
    <property type="entry name" value="PROTEIN_KINASE_DOM"/>
    <property type="match status" value="1"/>
</dbReference>
<sequence>MDEVKLSDDVIEQIKYFSHFLTEEQESLIDKLILDKELKTRYKEYGLCETCKQPMTDKYYCRSCNSKHYRQNFKNWTSRNHDVDEFIQKAQLKAKNFREIIEWIEYDKFEDIDYLAKGGFGTTYKAIWKDGFMDWNYRKGQMKRNGKTRVALKWLHNSSQEITADILKEVESTILVSNSWVARCFGITKNPKTNNFMMVMQLKKGSLRQHLSNNFFSLDWKKKFNFDEYVYITDLGLCQPANVKTSQDSNKVIYGVLPYIAPEVLRGKEYTQASDIYGFGIIAYEICTGLLPYHDVDENLLKLRICNGLRPKSNYKIPQLLFNIINQCWDTDPLKRPKADELLRSIWDLYHAIDYNKTDSAIYKQVIEANEANKINKKSSLTRIQNLYELILLNLILKMKTFDTFEDLQLS</sequence>
<dbReference type="AlphaFoldDB" id="A0A8H3MDD4"/>
<dbReference type="PANTHER" id="PTHR44329">
    <property type="entry name" value="SERINE/THREONINE-PROTEIN KINASE TNNI3K-RELATED"/>
    <property type="match status" value="1"/>
</dbReference>
<evidence type="ECO:0000256" key="4">
    <source>
        <dbReference type="ARBA" id="ARBA00022840"/>
    </source>
</evidence>